<dbReference type="EMBL" id="JAPCWZ010000010">
    <property type="protein sequence ID" value="KAK8849197.1"/>
    <property type="molecule type" value="Genomic_DNA"/>
</dbReference>
<evidence type="ECO:0000313" key="4">
    <source>
        <dbReference type="Proteomes" id="UP001390339"/>
    </source>
</evidence>
<proteinExistence type="predicted"/>
<dbReference type="InterPro" id="IPR018849">
    <property type="entry name" value="Urb2/Npa2_C"/>
</dbReference>
<accession>A0ABR2HNS6</accession>
<sequence>MAKGEDQNERYLALIKCARSLDQDTTQPLNEKIDNLWTLISAAKAGSFHAAEEIGLRWLLKQMDGSTDAAEQVRRYPFSWTILGCLFNRIPLFSLSRIFIERRFLSVLQQAAKDLAKPSKQQPGSDAAIDGSKAKKSKKRKREDEAATTFDLEQLRTPELCVKSAGALFGALAKLLSLLDAAPSQLAEEITIGAEHVKSLFRVPAEELRELVAPLLSICRLVPDVVGSDLLPEHLKWIQISTYVWDLHAASKGDADEFAKYLFPICCTLISKVEGLGLDENRRPVHPVAQRWVGEASGLVMKNLVNPARSTFFNPNDGGLNVLTVALATVGKAISTCAEVLWDLAVGTQHSDDPLAKKDFALWTQAVFTFLIQALEEAGAADKAIISRMLGTAIWFKSSVDSATTRRICTEYALKDGTDWALVAKTVQCEPDLFVMDSELLATVFSRVKNVSLGDLPDSGVVAAETLVPLMRAFSKLRDLPGFVQKWYQQLVEAEAESKDALAKTIWADSRLRDEFAQIMQDSLSTTQVLNLVEWLSSQDGGPGSLLIITDALAAAITEWDYAAVVGSKLVDMISEKPTGKDFSADVRGLKFRIVGRTITWLKSDAVHQIWAENGSDVKKTLKKGSFASHDTYEAFKCNCKFCANMGYTGPDAAETLKVGCSFVARLSTEVEDLNDLAAFPKFLDYADTALSSFAKLEELPQCKSKGLQSDLFQILLALRRLLRAGVPEAPRITSILQVFLADEFKPEHSALHSLLGEIVRDLSEPNDTCPWTKDGAQTDLSLLLMFNVHYLFKECRKSLMSSWAKWKTQIAQHCSSSPEYAELIMGVLLHVSRQPTFYTDMKFDDLVELGLGLSSQPANVLVLLESLIQLTVSHVVDNAGPTADVYIAGISAYAQNLDVSETDNRRVHLVLLQSAMIALKRRNQGKSTDASNVDILIQKQRSIIEQSLTRFASDWKKMKDDKGDQDKLTELDLVLDASEAIKEEISAQPIELPSKTLKRLSEASQKLCAAGNSTGWKLKTFLTSNQNVAGDIEELVKEQSSADADPGDNEEAISAFVDAATDGFETAKKLELLQRLVGDHDLWKDSSATCLIVRRIVDTIPFSAKSSIPSESGSFDLATVYNSLALLLTKTTSPTLFKNIAETMVDLLEKHAVATSQSNIDITLSSIAKICSPEGPVLEKAPRVTSEVYADLHTLLSVIIRRHRTRLRGHYHLLVTTLQVLLRVLLADPALRSSSSTSTSRQFSSGNTTTSFLYPPWLHEPLRAHHAANFTRLLTLLCEPSNAALASGATKKHKNALDSAKDTAKREVGQHVFRVVLLYIKLQLERGDVARDVRRALEPGMFSVLSVTPDGGRRILNESMDASGRVIFRRMFAEFSKSVKRNNV</sequence>
<dbReference type="PANTHER" id="PTHR15682">
    <property type="entry name" value="UNHEALTHY RIBOSOME BIOGENESIS PROTEIN 2 HOMOLOG"/>
    <property type="match status" value="1"/>
</dbReference>
<protein>
    <submittedName>
        <fullName evidence="3">Urb2/Npa2 family-domain-containing protein</fullName>
    </submittedName>
</protein>
<keyword evidence="4" id="KW-1185">Reference proteome</keyword>
<feature type="domain" description="Nucleolar 27S pre-rRNA processing Urb2/Npa2 C-terminal" evidence="2">
    <location>
        <begin position="1141"/>
        <end position="1381"/>
    </location>
</feature>
<name>A0ABR2HNS6_9PEZI</name>
<organism evidence="3 4">
    <name type="scientific">Apiospora arundinis</name>
    <dbReference type="NCBI Taxonomy" id="335852"/>
    <lineage>
        <taxon>Eukaryota</taxon>
        <taxon>Fungi</taxon>
        <taxon>Dikarya</taxon>
        <taxon>Ascomycota</taxon>
        <taxon>Pezizomycotina</taxon>
        <taxon>Sordariomycetes</taxon>
        <taxon>Xylariomycetidae</taxon>
        <taxon>Amphisphaeriales</taxon>
        <taxon>Apiosporaceae</taxon>
        <taxon>Apiospora</taxon>
    </lineage>
</organism>
<evidence type="ECO:0000313" key="3">
    <source>
        <dbReference type="EMBL" id="KAK8849197.1"/>
    </source>
</evidence>
<evidence type="ECO:0000259" key="2">
    <source>
        <dbReference type="Pfam" id="PF10441"/>
    </source>
</evidence>
<gene>
    <name evidence="3" type="ORF">PGQ11_015677</name>
</gene>
<dbReference type="PANTHER" id="PTHR15682:SF2">
    <property type="entry name" value="UNHEALTHY RIBOSOME BIOGENESIS PROTEIN 2 HOMOLOG"/>
    <property type="match status" value="1"/>
</dbReference>
<reference evidence="3 4" key="1">
    <citation type="journal article" date="2024" name="IMA Fungus">
        <title>Apiospora arundinis, a panoply of carbohydrate-active enzymes and secondary metabolites.</title>
        <authorList>
            <person name="Sorensen T."/>
            <person name="Petersen C."/>
            <person name="Muurmann A.T."/>
            <person name="Christiansen J.V."/>
            <person name="Brundto M.L."/>
            <person name="Overgaard C.K."/>
            <person name="Boysen A.T."/>
            <person name="Wollenberg R.D."/>
            <person name="Larsen T.O."/>
            <person name="Sorensen J.L."/>
            <person name="Nielsen K.L."/>
            <person name="Sondergaard T.E."/>
        </authorList>
    </citation>
    <scope>NUCLEOTIDE SEQUENCE [LARGE SCALE GENOMIC DNA]</scope>
    <source>
        <strain evidence="3 4">AAU 773</strain>
    </source>
</reference>
<dbReference type="Proteomes" id="UP001390339">
    <property type="component" value="Unassembled WGS sequence"/>
</dbReference>
<dbReference type="InterPro" id="IPR052609">
    <property type="entry name" value="Ribosome_Biogenesis_Reg"/>
</dbReference>
<comment type="caution">
    <text evidence="3">The sequence shown here is derived from an EMBL/GenBank/DDBJ whole genome shotgun (WGS) entry which is preliminary data.</text>
</comment>
<feature type="region of interest" description="Disordered" evidence="1">
    <location>
        <begin position="116"/>
        <end position="147"/>
    </location>
</feature>
<evidence type="ECO:0000256" key="1">
    <source>
        <dbReference type="SAM" id="MobiDB-lite"/>
    </source>
</evidence>
<dbReference type="Pfam" id="PF10441">
    <property type="entry name" value="Urb2"/>
    <property type="match status" value="1"/>
</dbReference>